<evidence type="ECO:0000313" key="5">
    <source>
        <dbReference type="Proteomes" id="UP000548707"/>
    </source>
</evidence>
<dbReference type="GeneID" id="46433576"/>
<evidence type="ECO:0000256" key="1">
    <source>
        <dbReference type="SAM" id="SignalP"/>
    </source>
</evidence>
<gene>
    <name evidence="2" type="ORF">HBO26_12540</name>
    <name evidence="3" type="ORF">SAMN04489801_6191</name>
</gene>
<evidence type="ECO:0000313" key="4">
    <source>
        <dbReference type="Proteomes" id="UP000182476"/>
    </source>
</evidence>
<name>A0AB36CWH2_9PSED</name>
<sequence length="47" mass="5056">MSSRARFIGFFALLRLLANLRLAADMDALDDDDIASANACPGPKLAF</sequence>
<dbReference type="EMBL" id="JAAQXV010000004">
    <property type="protein sequence ID" value="NMZ80120.1"/>
    <property type="molecule type" value="Genomic_DNA"/>
</dbReference>
<evidence type="ECO:0000313" key="3">
    <source>
        <dbReference type="EMBL" id="SDU70067.1"/>
    </source>
</evidence>
<dbReference type="AlphaFoldDB" id="A0AB36CWH2"/>
<reference evidence="2 5" key="2">
    <citation type="journal article" date="2020" name="Front. Microbiol.">
        <title>Genetic Organization of the aprX-lipA2 Operon Affects the Proteolytic Potential of Pseudomonas Species in Milk.</title>
        <authorList>
            <person name="Maier C."/>
            <person name="Huptas C."/>
            <person name="von Neubeck M."/>
            <person name="Scherer S."/>
            <person name="Wenning M."/>
            <person name="Lucking G."/>
        </authorList>
    </citation>
    <scope>NUCLEOTIDE SEQUENCE [LARGE SCALE GENOMIC DNA]</scope>
    <source>
        <strain evidence="2 5">WS 5114</strain>
    </source>
</reference>
<dbReference type="Proteomes" id="UP000182476">
    <property type="component" value="Chromosome I"/>
</dbReference>
<feature type="signal peptide" evidence="1">
    <location>
        <begin position="1"/>
        <end position="23"/>
    </location>
</feature>
<accession>A0AB36CWH2</accession>
<evidence type="ECO:0000313" key="2">
    <source>
        <dbReference type="EMBL" id="NMZ80120.1"/>
    </source>
</evidence>
<organism evidence="2 5">
    <name type="scientific">Pseudomonas mandelii</name>
    <dbReference type="NCBI Taxonomy" id="75612"/>
    <lineage>
        <taxon>Bacteria</taxon>
        <taxon>Pseudomonadati</taxon>
        <taxon>Pseudomonadota</taxon>
        <taxon>Gammaproteobacteria</taxon>
        <taxon>Pseudomonadales</taxon>
        <taxon>Pseudomonadaceae</taxon>
        <taxon>Pseudomonas</taxon>
    </lineage>
</organism>
<reference evidence="2" key="3">
    <citation type="submission" date="2020-03" db="EMBL/GenBank/DDBJ databases">
        <authorList>
            <person name="Maier C."/>
            <person name="Huptas C."/>
            <person name="von Neubeck M."/>
            <person name="Scherer S."/>
            <person name="Wenning M."/>
            <person name="Lucking G."/>
        </authorList>
    </citation>
    <scope>NUCLEOTIDE SEQUENCE</scope>
    <source>
        <strain evidence="2">WS 5114</strain>
    </source>
</reference>
<dbReference type="Proteomes" id="UP000548707">
    <property type="component" value="Unassembled WGS sequence"/>
</dbReference>
<protein>
    <submittedName>
        <fullName evidence="2">Uncharacterized protein</fullName>
    </submittedName>
</protein>
<keyword evidence="1" id="KW-0732">Signal</keyword>
<proteinExistence type="predicted"/>
<keyword evidence="4" id="KW-1185">Reference proteome</keyword>
<dbReference type="RefSeq" id="WP_154504316.1">
    <property type="nucleotide sequence ID" value="NZ_JAAQXV010000004.1"/>
</dbReference>
<dbReference type="EMBL" id="LT629796">
    <property type="protein sequence ID" value="SDU70067.1"/>
    <property type="molecule type" value="Genomic_DNA"/>
</dbReference>
<feature type="chain" id="PRO_5044326986" evidence="1">
    <location>
        <begin position="24"/>
        <end position="47"/>
    </location>
</feature>
<reference evidence="3 4" key="1">
    <citation type="submission" date="2016-10" db="EMBL/GenBank/DDBJ databases">
        <authorList>
            <person name="Varghese N."/>
            <person name="Submissions S."/>
        </authorList>
    </citation>
    <scope>NUCLEOTIDE SEQUENCE [LARGE SCALE GENOMIC DNA]</scope>
    <source>
        <strain evidence="3 4">LMG 21607</strain>
    </source>
</reference>